<feature type="signal peptide" evidence="1">
    <location>
        <begin position="1"/>
        <end position="19"/>
    </location>
</feature>
<keyword evidence="4" id="KW-1185">Reference proteome</keyword>
<gene>
    <name evidence="3" type="ORF">AQUCO_01400818v1</name>
</gene>
<dbReference type="InterPro" id="IPR017451">
    <property type="entry name" value="F-box-assoc_interact_dom"/>
</dbReference>
<proteinExistence type="predicted"/>
<dbReference type="InterPro" id="IPR013187">
    <property type="entry name" value="F-box-assoc_dom_typ3"/>
</dbReference>
<dbReference type="PANTHER" id="PTHR31111:SF136">
    <property type="entry name" value="F-BOX ASSOCIATED DOMAIN-CONTAINING PROTEIN"/>
    <property type="match status" value="1"/>
</dbReference>
<dbReference type="Proteomes" id="UP000230069">
    <property type="component" value="Unassembled WGS sequence"/>
</dbReference>
<keyword evidence="1" id="KW-0732">Signal</keyword>
<dbReference type="PANTHER" id="PTHR31111">
    <property type="entry name" value="BNAA05G37150D PROTEIN-RELATED"/>
    <property type="match status" value="1"/>
</dbReference>
<evidence type="ECO:0000313" key="4">
    <source>
        <dbReference type="Proteomes" id="UP000230069"/>
    </source>
</evidence>
<evidence type="ECO:0000259" key="2">
    <source>
        <dbReference type="Pfam" id="PF08268"/>
    </source>
</evidence>
<accession>A0A2G5DYY9</accession>
<dbReference type="Pfam" id="PF08268">
    <property type="entry name" value="FBA_3"/>
    <property type="match status" value="1"/>
</dbReference>
<dbReference type="AlphaFoldDB" id="A0A2G5DYY9"/>
<reference evidence="3 4" key="1">
    <citation type="submission" date="2017-09" db="EMBL/GenBank/DDBJ databases">
        <title>WGS assembly of Aquilegia coerulea Goldsmith.</title>
        <authorList>
            <person name="Hodges S."/>
            <person name="Kramer E."/>
            <person name="Nordborg M."/>
            <person name="Tomkins J."/>
            <person name="Borevitz J."/>
            <person name="Derieg N."/>
            <person name="Yan J."/>
            <person name="Mihaltcheva S."/>
            <person name="Hayes R.D."/>
            <person name="Rokhsar D."/>
        </authorList>
    </citation>
    <scope>NUCLEOTIDE SEQUENCE [LARGE SCALE GENOMIC DNA]</scope>
    <source>
        <strain evidence="4">cv. Goldsmith</strain>
    </source>
</reference>
<evidence type="ECO:0000313" key="3">
    <source>
        <dbReference type="EMBL" id="PIA48487.1"/>
    </source>
</evidence>
<organism evidence="3 4">
    <name type="scientific">Aquilegia coerulea</name>
    <name type="common">Rocky mountain columbine</name>
    <dbReference type="NCBI Taxonomy" id="218851"/>
    <lineage>
        <taxon>Eukaryota</taxon>
        <taxon>Viridiplantae</taxon>
        <taxon>Streptophyta</taxon>
        <taxon>Embryophyta</taxon>
        <taxon>Tracheophyta</taxon>
        <taxon>Spermatophyta</taxon>
        <taxon>Magnoliopsida</taxon>
        <taxon>Ranunculales</taxon>
        <taxon>Ranunculaceae</taxon>
        <taxon>Thalictroideae</taxon>
        <taxon>Aquilegia</taxon>
    </lineage>
</organism>
<feature type="chain" id="PRO_5013639991" description="F-box associated beta-propeller type 3 domain-containing protein" evidence="1">
    <location>
        <begin position="20"/>
        <end position="390"/>
    </location>
</feature>
<evidence type="ECO:0000256" key="1">
    <source>
        <dbReference type="SAM" id="SignalP"/>
    </source>
</evidence>
<feature type="domain" description="F-box associated beta-propeller type 3" evidence="2">
    <location>
        <begin position="111"/>
        <end position="371"/>
    </location>
</feature>
<name>A0A2G5DYY9_AQUCA</name>
<dbReference type="EMBL" id="KZ305031">
    <property type="protein sequence ID" value="PIA48487.1"/>
    <property type="molecule type" value="Genomic_DNA"/>
</dbReference>
<dbReference type="OrthoDB" id="692435at2759"/>
<dbReference type="NCBIfam" id="TIGR01640">
    <property type="entry name" value="F_box_assoc_1"/>
    <property type="match status" value="1"/>
</dbReference>
<dbReference type="InParanoid" id="A0A2G5DYY9"/>
<sequence length="390" mass="45306">MSTFSCISWIPFLWGQVHGFFVQNATVDIPYEIIAEILSRLPAECVFLCVHKNTRLAALTTTPSYVDMHLSRANPVIAFQYYSLWVDDVNPVRSNVYFTGEVNKKTVTKSINIEFGQACRKTASLPFLYGSCNGFLLFRNLSFNPVLFILNPSTQEQVTVIAPHTGYRVRGFFFHSEAKEYRVLFVCQKGEGFEYFIISLRTKYTRQIISYSYPPSSLRNPILLNEVLHWKVDDKFYKDAHGVYPHCSNSILLFNTHTEKFATMSHPGGQCRCRGNHYSMKLMEKEGLLWLCDASSHEEIVVWVLEDYEKKNWVKRHVIIEPSKMFGVEKGSWESDAQVKAVQMYKDDILLSVSCRKLFLYNFQLGTFRRVVKKWRDWNMDMLVSPVYIS</sequence>
<protein>
    <recommendedName>
        <fullName evidence="2">F-box associated beta-propeller type 3 domain-containing protein</fullName>
    </recommendedName>
</protein>